<feature type="transmembrane region" description="Helical" evidence="1">
    <location>
        <begin position="80"/>
        <end position="101"/>
    </location>
</feature>
<feature type="domain" description="Chlorhexidine efflux transporter" evidence="2">
    <location>
        <begin position="71"/>
        <end position="133"/>
    </location>
</feature>
<feature type="domain" description="Chlorhexidine efflux transporter" evidence="2">
    <location>
        <begin position="3"/>
        <end position="65"/>
    </location>
</feature>
<sequence>MQGIRRRIVYVALYEAIAIAVSSLGLALASRHDVGHALPAAVAASAVAVLWNYVFNTLFERWEARQQVRGRNLRRRIVHALGFEGGLIFFLVPLFAVWFGVSLWHAFIMDFGLMLFFLVYTFVFTWCFDRIFGQPHAGRTTPRASQAVA</sequence>
<dbReference type="Proteomes" id="UP000278006">
    <property type="component" value="Unassembled WGS sequence"/>
</dbReference>
<accession>A0A3M6R2E9</accession>
<evidence type="ECO:0000256" key="1">
    <source>
        <dbReference type="SAM" id="Phobius"/>
    </source>
</evidence>
<gene>
    <name evidence="3" type="ORF">D8I35_06040</name>
</gene>
<protein>
    <submittedName>
        <fullName evidence="3">PACE efflux transporter</fullName>
    </submittedName>
</protein>
<dbReference type="InterPro" id="IPR058208">
    <property type="entry name" value="PACE"/>
</dbReference>
<feature type="transmembrane region" description="Helical" evidence="1">
    <location>
        <begin position="36"/>
        <end position="59"/>
    </location>
</feature>
<comment type="caution">
    <text evidence="3">The sequence shown here is derived from an EMBL/GenBank/DDBJ whole genome shotgun (WGS) entry which is preliminary data.</text>
</comment>
<organism evidence="3 4">
    <name type="scientific">Corticibacter populi</name>
    <dbReference type="NCBI Taxonomy" id="1550736"/>
    <lineage>
        <taxon>Bacteria</taxon>
        <taxon>Pseudomonadati</taxon>
        <taxon>Pseudomonadota</taxon>
        <taxon>Betaproteobacteria</taxon>
        <taxon>Burkholderiales</taxon>
        <taxon>Comamonadaceae</taxon>
        <taxon>Corticibacter</taxon>
    </lineage>
</organism>
<evidence type="ECO:0000313" key="4">
    <source>
        <dbReference type="Proteomes" id="UP000278006"/>
    </source>
</evidence>
<keyword evidence="1" id="KW-0812">Transmembrane</keyword>
<name>A0A3M6R2E9_9BURK</name>
<dbReference type="EMBL" id="RDQO01000001">
    <property type="protein sequence ID" value="RMX08922.1"/>
    <property type="molecule type" value="Genomic_DNA"/>
</dbReference>
<keyword evidence="4" id="KW-1185">Reference proteome</keyword>
<proteinExistence type="predicted"/>
<keyword evidence="1" id="KW-0472">Membrane</keyword>
<keyword evidence="1" id="KW-1133">Transmembrane helix</keyword>
<evidence type="ECO:0000259" key="2">
    <source>
        <dbReference type="Pfam" id="PF05232"/>
    </source>
</evidence>
<dbReference type="AlphaFoldDB" id="A0A3M6R2E9"/>
<dbReference type="RefSeq" id="WP_122227233.1">
    <property type="nucleotide sequence ID" value="NZ_RDQO01000001.1"/>
</dbReference>
<dbReference type="NCBIfam" id="NF033664">
    <property type="entry name" value="PACE_transport"/>
    <property type="match status" value="1"/>
</dbReference>
<dbReference type="InterPro" id="IPR007896">
    <property type="entry name" value="BTP_bacteria"/>
</dbReference>
<dbReference type="Pfam" id="PF05232">
    <property type="entry name" value="BTP"/>
    <property type="match status" value="2"/>
</dbReference>
<feature type="transmembrane region" description="Helical" evidence="1">
    <location>
        <begin position="107"/>
        <end position="128"/>
    </location>
</feature>
<dbReference type="OrthoDB" id="1631120at2"/>
<reference evidence="3 4" key="1">
    <citation type="submission" date="2018-10" db="EMBL/GenBank/DDBJ databases">
        <title>Draft genome of Cortibacter populi DSM10536.</title>
        <authorList>
            <person name="Bernier A.-M."/>
            <person name="Bernard K."/>
        </authorList>
    </citation>
    <scope>NUCLEOTIDE SEQUENCE [LARGE SCALE GENOMIC DNA]</scope>
    <source>
        <strain evidence="3 4">DSM 105136</strain>
    </source>
</reference>
<evidence type="ECO:0000313" key="3">
    <source>
        <dbReference type="EMBL" id="RMX08922.1"/>
    </source>
</evidence>
<feature type="transmembrane region" description="Helical" evidence="1">
    <location>
        <begin position="12"/>
        <end position="30"/>
    </location>
</feature>